<dbReference type="Proteomes" id="UP000178684">
    <property type="component" value="Unassembled WGS sequence"/>
</dbReference>
<evidence type="ECO:0000313" key="1">
    <source>
        <dbReference type="EMBL" id="OGF83132.1"/>
    </source>
</evidence>
<accession>A0A1F5X5E2</accession>
<comment type="caution">
    <text evidence="1">The sequence shown here is derived from an EMBL/GenBank/DDBJ whole genome shotgun (WGS) entry which is preliminary data.</text>
</comment>
<sequence length="184" mass="21402">MKKTIEELIRERKEYDEKYWEHKSSREEWVDHMLWHIGKAAGKVCTYAEELHHKGGNPSPEIMIKEVAPDLIVYSLQLLNLYPKLKEMIDTRVTLLDVQKGHNHRNLSPAILTLKSVRKLLIKAEGELEAENIFSPTRSYRALQTSGSYIANLFKQDLNGLYERRLIAMASLNETKKKVHQVSF</sequence>
<proteinExistence type="predicted"/>
<protein>
    <submittedName>
        <fullName evidence="1">Uncharacterized protein</fullName>
    </submittedName>
</protein>
<gene>
    <name evidence="1" type="ORF">A3B18_01650</name>
</gene>
<dbReference type="EMBL" id="MFIE01000006">
    <property type="protein sequence ID" value="OGF83132.1"/>
    <property type="molecule type" value="Genomic_DNA"/>
</dbReference>
<organism evidence="1 2">
    <name type="scientific">Candidatus Giovannonibacteria bacterium RIFCSPLOWO2_01_FULL_46_13</name>
    <dbReference type="NCBI Taxonomy" id="1798352"/>
    <lineage>
        <taxon>Bacteria</taxon>
        <taxon>Candidatus Giovannoniibacteriota</taxon>
    </lineage>
</organism>
<reference evidence="1 2" key="1">
    <citation type="journal article" date="2016" name="Nat. Commun.">
        <title>Thousands of microbial genomes shed light on interconnected biogeochemical processes in an aquifer system.</title>
        <authorList>
            <person name="Anantharaman K."/>
            <person name="Brown C.T."/>
            <person name="Hug L.A."/>
            <person name="Sharon I."/>
            <person name="Castelle C.J."/>
            <person name="Probst A.J."/>
            <person name="Thomas B.C."/>
            <person name="Singh A."/>
            <person name="Wilkins M.J."/>
            <person name="Karaoz U."/>
            <person name="Brodie E.L."/>
            <person name="Williams K.H."/>
            <person name="Hubbard S.S."/>
            <person name="Banfield J.F."/>
        </authorList>
    </citation>
    <scope>NUCLEOTIDE SEQUENCE [LARGE SCALE GENOMIC DNA]</scope>
</reference>
<dbReference type="AlphaFoldDB" id="A0A1F5X5E2"/>
<evidence type="ECO:0000313" key="2">
    <source>
        <dbReference type="Proteomes" id="UP000178684"/>
    </source>
</evidence>
<name>A0A1F5X5E2_9BACT</name>